<comment type="caution">
    <text evidence="8">The sequence shown here is derived from an EMBL/GenBank/DDBJ whole genome shotgun (WGS) entry which is preliminary data.</text>
</comment>
<keyword evidence="5" id="KW-0472">Membrane</keyword>
<dbReference type="Proteomes" id="UP000094527">
    <property type="component" value="Unassembled WGS sequence"/>
</dbReference>
<keyword evidence="4" id="KW-1133">Transmembrane helix</keyword>
<evidence type="ECO:0000256" key="6">
    <source>
        <dbReference type="SAM" id="Coils"/>
    </source>
</evidence>
<evidence type="ECO:0000256" key="7">
    <source>
        <dbReference type="SAM" id="MobiDB-lite"/>
    </source>
</evidence>
<evidence type="ECO:0000256" key="5">
    <source>
        <dbReference type="ARBA" id="ARBA00023136"/>
    </source>
</evidence>
<dbReference type="AlphaFoldDB" id="A0A1D2NIH8"/>
<name>A0A1D2NIH8_ORCCI</name>
<dbReference type="InterPro" id="IPR007014">
    <property type="entry name" value="FUN14"/>
</dbReference>
<evidence type="ECO:0000256" key="3">
    <source>
        <dbReference type="ARBA" id="ARBA00022692"/>
    </source>
</evidence>
<dbReference type="GO" id="GO:0005741">
    <property type="term" value="C:mitochondrial outer membrane"/>
    <property type="evidence" value="ECO:0007669"/>
    <property type="project" value="UniProtKB-SubCell"/>
</dbReference>
<accession>A0A1D2NIH8</accession>
<feature type="region of interest" description="Disordered" evidence="7">
    <location>
        <begin position="24"/>
        <end position="49"/>
    </location>
</feature>
<dbReference type="PANTHER" id="PTHR21346:SF0">
    <property type="entry name" value="RE45833P"/>
    <property type="match status" value="1"/>
</dbReference>
<sequence>MSNSNEIMENSGKEELAGSNLLSHHIVGPPKRSSSPTIGMSGDGDGHSLRTVHSLLSPIRSSRASHRMNCASLDSPPEAIPVHLDSFLANFEKNLLSTKKATTVVPLHEDIILDDSIEAMNLEDVKKQLITALIENKGLRDELRTKERRITAYKGQMLAILEWKTRQTDKENGVEGAEATDLIAKIEGDKTNQEDMIPQIPIRNVQGITVVNQEVFSVRRSLSFIQEIASSIDVDQELLRHRFKDGCYLTNQLIVGGLAGWMSALFVKKFGKIALSAVGGGMLLLVYTARKGYVNVNYESIYEEISHLCDDVDGPGCDGVDGTNNGNPKPISDANQEEDDLEGVTRNWAVRDKLRNAKKWVTSHSYTVGGFCLGFIYNLV</sequence>
<dbReference type="PANTHER" id="PTHR21346">
    <property type="entry name" value="FUN14 DOMAIN CONTAINING"/>
    <property type="match status" value="1"/>
</dbReference>
<gene>
    <name evidence="8" type="ORF">Ocin01_01888</name>
</gene>
<keyword evidence="9" id="KW-1185">Reference proteome</keyword>
<comment type="similarity">
    <text evidence="2">Belongs to the FUN14 family.</text>
</comment>
<organism evidence="8 9">
    <name type="scientific">Orchesella cincta</name>
    <name type="common">Springtail</name>
    <name type="synonym">Podura cincta</name>
    <dbReference type="NCBI Taxonomy" id="48709"/>
    <lineage>
        <taxon>Eukaryota</taxon>
        <taxon>Metazoa</taxon>
        <taxon>Ecdysozoa</taxon>
        <taxon>Arthropoda</taxon>
        <taxon>Hexapoda</taxon>
        <taxon>Collembola</taxon>
        <taxon>Entomobryomorpha</taxon>
        <taxon>Entomobryoidea</taxon>
        <taxon>Orchesellidae</taxon>
        <taxon>Orchesellinae</taxon>
        <taxon>Orchesella</taxon>
    </lineage>
</organism>
<reference evidence="8 9" key="1">
    <citation type="journal article" date="2016" name="Genome Biol. Evol.">
        <title>Gene Family Evolution Reflects Adaptation to Soil Environmental Stressors in the Genome of the Collembolan Orchesella cincta.</title>
        <authorList>
            <person name="Faddeeva-Vakhrusheva A."/>
            <person name="Derks M.F."/>
            <person name="Anvar S.Y."/>
            <person name="Agamennone V."/>
            <person name="Suring W."/>
            <person name="Smit S."/>
            <person name="van Straalen N.M."/>
            <person name="Roelofs D."/>
        </authorList>
    </citation>
    <scope>NUCLEOTIDE SEQUENCE [LARGE SCALE GENOMIC DNA]</scope>
    <source>
        <tissue evidence="8">Mixed pool</tissue>
    </source>
</reference>
<proteinExistence type="inferred from homology"/>
<evidence type="ECO:0000256" key="1">
    <source>
        <dbReference type="ARBA" id="ARBA00004374"/>
    </source>
</evidence>
<dbReference type="STRING" id="48709.A0A1D2NIH8"/>
<dbReference type="GO" id="GO:0000422">
    <property type="term" value="P:autophagy of mitochondrion"/>
    <property type="evidence" value="ECO:0007669"/>
    <property type="project" value="TreeGrafter"/>
</dbReference>
<evidence type="ECO:0000313" key="9">
    <source>
        <dbReference type="Proteomes" id="UP000094527"/>
    </source>
</evidence>
<evidence type="ECO:0000256" key="2">
    <source>
        <dbReference type="ARBA" id="ARBA00009160"/>
    </source>
</evidence>
<feature type="coiled-coil region" evidence="6">
    <location>
        <begin position="122"/>
        <end position="156"/>
    </location>
</feature>
<comment type="subcellular location">
    <subcellularLocation>
        <location evidence="1">Mitochondrion outer membrane</location>
        <topology evidence="1">Multi-pass membrane protein</topology>
    </subcellularLocation>
</comment>
<keyword evidence="6" id="KW-0175">Coiled coil</keyword>
<dbReference type="EMBL" id="LJIJ01000036">
    <property type="protein sequence ID" value="ODN04766.1"/>
    <property type="molecule type" value="Genomic_DNA"/>
</dbReference>
<feature type="region of interest" description="Disordered" evidence="7">
    <location>
        <begin position="319"/>
        <end position="340"/>
    </location>
</feature>
<evidence type="ECO:0000256" key="4">
    <source>
        <dbReference type="ARBA" id="ARBA00022989"/>
    </source>
</evidence>
<dbReference type="OrthoDB" id="163794at2759"/>
<evidence type="ECO:0000313" key="8">
    <source>
        <dbReference type="EMBL" id="ODN04766.1"/>
    </source>
</evidence>
<keyword evidence="3" id="KW-0812">Transmembrane</keyword>
<protein>
    <submittedName>
        <fullName evidence="8">FUN14 domain-containing protein 1</fullName>
    </submittedName>
</protein>
<dbReference type="Pfam" id="PF04930">
    <property type="entry name" value="FUN14"/>
    <property type="match status" value="1"/>
</dbReference>